<reference evidence="3" key="2">
    <citation type="submission" date="2023-03" db="EMBL/GenBank/DDBJ databases">
        <authorList>
            <person name="Inwood S.N."/>
            <person name="Skelly J.G."/>
            <person name="Guhlin J."/>
            <person name="Harrop T.W.R."/>
            <person name="Goldson S.G."/>
            <person name="Dearden P.K."/>
        </authorList>
    </citation>
    <scope>NUCLEOTIDE SEQUENCE</scope>
    <source>
        <strain evidence="3">Irish</strain>
        <tissue evidence="3">Whole body</tissue>
    </source>
</reference>
<feature type="signal peptide" evidence="2">
    <location>
        <begin position="1"/>
        <end position="18"/>
    </location>
</feature>
<gene>
    <name evidence="3" type="ORF">PV328_008756</name>
</gene>
<feature type="compositionally biased region" description="Polar residues" evidence="1">
    <location>
        <begin position="75"/>
        <end position="89"/>
    </location>
</feature>
<keyword evidence="4" id="KW-1185">Reference proteome</keyword>
<reference evidence="3" key="1">
    <citation type="journal article" date="2023" name="bioRxiv">
        <title>Scaffold-level genome assemblies of two parasitoid biocontrol wasps reveal the parthenogenesis mechanism and an associated novel virus.</title>
        <authorList>
            <person name="Inwood S."/>
            <person name="Skelly J."/>
            <person name="Guhlin J."/>
            <person name="Harrop T."/>
            <person name="Goldson S."/>
            <person name="Dearden P."/>
        </authorList>
    </citation>
    <scope>NUCLEOTIDE SEQUENCE</scope>
    <source>
        <strain evidence="3">Irish</strain>
        <tissue evidence="3">Whole body</tissue>
    </source>
</reference>
<feature type="compositionally biased region" description="Low complexity" evidence="1">
    <location>
        <begin position="92"/>
        <end position="130"/>
    </location>
</feature>
<name>A0AA39KRF7_9HYME</name>
<dbReference type="EMBL" id="JAQQBS010000003">
    <property type="protein sequence ID" value="KAK0170982.1"/>
    <property type="molecule type" value="Genomic_DNA"/>
</dbReference>
<protein>
    <recommendedName>
        <fullName evidence="5">Fast omega gliadin</fullName>
    </recommendedName>
</protein>
<evidence type="ECO:0000256" key="2">
    <source>
        <dbReference type="SAM" id="SignalP"/>
    </source>
</evidence>
<evidence type="ECO:0000256" key="1">
    <source>
        <dbReference type="SAM" id="MobiDB-lite"/>
    </source>
</evidence>
<comment type="caution">
    <text evidence="3">The sequence shown here is derived from an EMBL/GenBank/DDBJ whole genome shotgun (WGS) entry which is preliminary data.</text>
</comment>
<feature type="chain" id="PRO_5041327453" description="Fast omega gliadin" evidence="2">
    <location>
        <begin position="19"/>
        <end position="130"/>
    </location>
</feature>
<keyword evidence="2" id="KW-0732">Signal</keyword>
<sequence>MKHIIALMCIFAPIVCYAQQHQQQQNYQQQQVNYRPLSQAPAGIKQLLQFQQAREPLVNIPAQAPPKLGPAQPIQPVQTPQGQLSQYQPKIQYGQAPQQPNYQNQASAFAAQYRPQQQQQGPVPQQQYQG</sequence>
<dbReference type="Proteomes" id="UP001168990">
    <property type="component" value="Unassembled WGS sequence"/>
</dbReference>
<dbReference type="AlphaFoldDB" id="A0AA39KRF7"/>
<evidence type="ECO:0008006" key="5">
    <source>
        <dbReference type="Google" id="ProtNLM"/>
    </source>
</evidence>
<evidence type="ECO:0000313" key="3">
    <source>
        <dbReference type="EMBL" id="KAK0170982.1"/>
    </source>
</evidence>
<accession>A0AA39KRF7</accession>
<organism evidence="3 4">
    <name type="scientific">Microctonus aethiopoides</name>
    <dbReference type="NCBI Taxonomy" id="144406"/>
    <lineage>
        <taxon>Eukaryota</taxon>
        <taxon>Metazoa</taxon>
        <taxon>Ecdysozoa</taxon>
        <taxon>Arthropoda</taxon>
        <taxon>Hexapoda</taxon>
        <taxon>Insecta</taxon>
        <taxon>Pterygota</taxon>
        <taxon>Neoptera</taxon>
        <taxon>Endopterygota</taxon>
        <taxon>Hymenoptera</taxon>
        <taxon>Apocrita</taxon>
        <taxon>Ichneumonoidea</taxon>
        <taxon>Braconidae</taxon>
        <taxon>Euphorinae</taxon>
        <taxon>Microctonus</taxon>
    </lineage>
</organism>
<feature type="region of interest" description="Disordered" evidence="1">
    <location>
        <begin position="61"/>
        <end position="130"/>
    </location>
</feature>
<evidence type="ECO:0000313" key="4">
    <source>
        <dbReference type="Proteomes" id="UP001168990"/>
    </source>
</evidence>
<proteinExistence type="predicted"/>